<organism evidence="5 6">
    <name type="scientific">Cladosporium halotolerans</name>
    <dbReference type="NCBI Taxonomy" id="1052096"/>
    <lineage>
        <taxon>Eukaryota</taxon>
        <taxon>Fungi</taxon>
        <taxon>Dikarya</taxon>
        <taxon>Ascomycota</taxon>
        <taxon>Pezizomycotina</taxon>
        <taxon>Dothideomycetes</taxon>
        <taxon>Dothideomycetidae</taxon>
        <taxon>Cladosporiales</taxon>
        <taxon>Cladosporiaceae</taxon>
        <taxon>Cladosporium</taxon>
    </lineage>
</organism>
<dbReference type="Gene3D" id="2.40.50.140">
    <property type="entry name" value="Nucleic acid-binding proteins"/>
    <property type="match status" value="1"/>
</dbReference>
<keyword evidence="6" id="KW-1185">Reference proteome</keyword>
<keyword evidence="3" id="KW-0779">Telomere</keyword>
<dbReference type="RefSeq" id="XP_069231982.1">
    <property type="nucleotide sequence ID" value="XM_069371210.1"/>
</dbReference>
<evidence type="ECO:0000313" key="6">
    <source>
        <dbReference type="Proteomes" id="UP000803884"/>
    </source>
</evidence>
<protein>
    <recommendedName>
        <fullName evidence="4">CST complex subunit Stn1 N-terminal domain-containing protein</fullName>
    </recommendedName>
</protein>
<feature type="domain" description="CST complex subunit Stn1 N-terminal" evidence="4">
    <location>
        <begin position="47"/>
        <end position="97"/>
    </location>
</feature>
<reference evidence="5 6" key="1">
    <citation type="journal article" date="2020" name="Microbiol. Resour. Announc.">
        <title>Draft Genome Sequence of a Cladosporium Species Isolated from the Mesophotic Ascidian Didemnum maculosum.</title>
        <authorList>
            <person name="Gioti A."/>
            <person name="Siaperas R."/>
            <person name="Nikolaivits E."/>
            <person name="Le Goff G."/>
            <person name="Ouazzani J."/>
            <person name="Kotoulas G."/>
            <person name="Topakas E."/>
        </authorList>
    </citation>
    <scope>NUCLEOTIDE SEQUENCE [LARGE SCALE GENOMIC DNA]</scope>
    <source>
        <strain evidence="5 6">TM138-S3</strain>
    </source>
</reference>
<keyword evidence="2" id="KW-0158">Chromosome</keyword>
<evidence type="ECO:0000256" key="1">
    <source>
        <dbReference type="ARBA" id="ARBA00004574"/>
    </source>
</evidence>
<dbReference type="AlphaFoldDB" id="A0AB34KYL5"/>
<proteinExistence type="predicted"/>
<sequence>MTSAAGKRTAPIHKKTYFGASRTWDTWNKLTASDVFALTEEPGFEGQNIYFYNNHPIRYVYLCGIVQQVDLAPGAGANKFALLSLDDGSGQTIEVKIARRYGPDVDGEVYPSNTVVDNLNVNATWGLASLSIDGRPIPIGAILKIKGTITKFRQRQIDLKRVFAVRDTNEEVAFWAATAKHRREVLSRPWLLTDAEMRAIDNEIEVEEQKERQRKSERKAKYVKYEERKAKNDEKRERSRKKVQDLLDEGALAGSNIIKAPWE</sequence>
<dbReference type="CDD" id="cd03524">
    <property type="entry name" value="RPA2_OBF_family"/>
    <property type="match status" value="1"/>
</dbReference>
<evidence type="ECO:0000313" key="5">
    <source>
        <dbReference type="EMBL" id="KAL1588877.1"/>
    </source>
</evidence>
<dbReference type="GO" id="GO:0000781">
    <property type="term" value="C:chromosome, telomeric region"/>
    <property type="evidence" value="ECO:0007669"/>
    <property type="project" value="UniProtKB-SubCell"/>
</dbReference>
<name>A0AB34KYL5_9PEZI</name>
<dbReference type="GeneID" id="96004048"/>
<dbReference type="EMBL" id="JAAQHG020000006">
    <property type="protein sequence ID" value="KAL1588877.1"/>
    <property type="molecule type" value="Genomic_DNA"/>
</dbReference>
<evidence type="ECO:0000256" key="3">
    <source>
        <dbReference type="ARBA" id="ARBA00022895"/>
    </source>
</evidence>
<dbReference type="InterPro" id="IPR012340">
    <property type="entry name" value="NA-bd_OB-fold"/>
</dbReference>
<evidence type="ECO:0000256" key="2">
    <source>
        <dbReference type="ARBA" id="ARBA00022454"/>
    </source>
</evidence>
<dbReference type="InterPro" id="IPR018856">
    <property type="entry name" value="Stn1_N"/>
</dbReference>
<dbReference type="Proteomes" id="UP000803884">
    <property type="component" value="Unassembled WGS sequence"/>
</dbReference>
<dbReference type="Pfam" id="PF10451">
    <property type="entry name" value="Stn1"/>
    <property type="match status" value="1"/>
</dbReference>
<evidence type="ECO:0000259" key="4">
    <source>
        <dbReference type="Pfam" id="PF10451"/>
    </source>
</evidence>
<comment type="caution">
    <text evidence="5">The sequence shown here is derived from an EMBL/GenBank/DDBJ whole genome shotgun (WGS) entry which is preliminary data.</text>
</comment>
<dbReference type="SUPFAM" id="SSF50249">
    <property type="entry name" value="Nucleic acid-binding proteins"/>
    <property type="match status" value="1"/>
</dbReference>
<accession>A0AB34KYL5</accession>
<comment type="subcellular location">
    <subcellularLocation>
        <location evidence="1">Chromosome</location>
        <location evidence="1">Telomere</location>
    </subcellularLocation>
</comment>
<gene>
    <name evidence="5" type="ORF">WHR41_02604</name>
</gene>